<protein>
    <submittedName>
        <fullName evidence="3">Glycosyl transferase family 1</fullName>
    </submittedName>
</protein>
<dbReference type="OrthoDB" id="9806653at2"/>
<dbReference type="InterPro" id="IPR001296">
    <property type="entry name" value="Glyco_trans_1"/>
</dbReference>
<dbReference type="SUPFAM" id="SSF53756">
    <property type="entry name" value="UDP-Glycosyltransferase/glycogen phosphorylase"/>
    <property type="match status" value="1"/>
</dbReference>
<dbReference type="Pfam" id="PF13477">
    <property type="entry name" value="Glyco_trans_4_2"/>
    <property type="match status" value="1"/>
</dbReference>
<dbReference type="RefSeq" id="WP_088001288.1">
    <property type="nucleotide sequence ID" value="NZ_BMHB01000002.1"/>
</dbReference>
<keyword evidence="3" id="KW-0808">Transferase</keyword>
<dbReference type="PANTHER" id="PTHR12526:SF630">
    <property type="entry name" value="GLYCOSYLTRANSFERASE"/>
    <property type="match status" value="1"/>
</dbReference>
<dbReference type="Proteomes" id="UP000626244">
    <property type="component" value="Unassembled WGS sequence"/>
</dbReference>
<organism evidence="3 4">
    <name type="scientific">Gottfriedia solisilvae</name>
    <dbReference type="NCBI Taxonomy" id="1516104"/>
    <lineage>
        <taxon>Bacteria</taxon>
        <taxon>Bacillati</taxon>
        <taxon>Bacillota</taxon>
        <taxon>Bacilli</taxon>
        <taxon>Bacillales</taxon>
        <taxon>Bacillaceae</taxon>
        <taxon>Gottfriedia</taxon>
    </lineage>
</organism>
<accession>A0A8J3AMW4</accession>
<dbReference type="CDD" id="cd03808">
    <property type="entry name" value="GT4_CapM-like"/>
    <property type="match status" value="1"/>
</dbReference>
<name>A0A8J3AMW4_9BACI</name>
<dbReference type="Gene3D" id="3.40.50.2000">
    <property type="entry name" value="Glycogen Phosphorylase B"/>
    <property type="match status" value="2"/>
</dbReference>
<dbReference type="AlphaFoldDB" id="A0A8J3AMW4"/>
<feature type="domain" description="Glycosyltransferase subfamily 4-like N-terminal" evidence="2">
    <location>
        <begin position="3"/>
        <end position="147"/>
    </location>
</feature>
<dbReference type="Pfam" id="PF00534">
    <property type="entry name" value="Glycos_transf_1"/>
    <property type="match status" value="1"/>
</dbReference>
<keyword evidence="4" id="KW-1185">Reference proteome</keyword>
<dbReference type="PANTHER" id="PTHR12526">
    <property type="entry name" value="GLYCOSYLTRANSFERASE"/>
    <property type="match status" value="1"/>
</dbReference>
<dbReference type="InterPro" id="IPR028098">
    <property type="entry name" value="Glyco_trans_4-like_N"/>
</dbReference>
<gene>
    <name evidence="3" type="ORF">GCM10007380_34210</name>
</gene>
<dbReference type="EMBL" id="BMHB01000002">
    <property type="protein sequence ID" value="GGI16688.1"/>
    <property type="molecule type" value="Genomic_DNA"/>
</dbReference>
<dbReference type="GO" id="GO:0016757">
    <property type="term" value="F:glycosyltransferase activity"/>
    <property type="evidence" value="ECO:0007669"/>
    <property type="project" value="InterPro"/>
</dbReference>
<evidence type="ECO:0000259" key="2">
    <source>
        <dbReference type="Pfam" id="PF13477"/>
    </source>
</evidence>
<proteinExistence type="predicted"/>
<sequence length="368" mass="42244">MKKILYITTLSRTINAFLVPHIEKLIKEGNIVDCACSEDVTVDKNLTDKGVNIFDIPFTRNPLHPINIKAFKELLRIQAENNYDIVHVHTPIASLYGRLLKVKFPKLKTIYTVHGFHFYKGAPIVNWGIYYPIEKIMANFTDTIITMNSEDYERARKFKVKNTQKINGVGVDLNKYNLELFDKNEARKKLNLAKDDFVVLMIAEVNQNKNHKQMVNALDILKKRGINVKVICAGDGPLMEDLKKDITNRKLNENIRFLGNRRDINELIIACDIGILTSFREGLPRNIMELMACEKPVIGTNIRGIRDLINDSFNGYLVNVNDSTETAKKIEILFKNRELLESMGSNAYKFIKDYDVDNVIESLVEVYV</sequence>
<evidence type="ECO:0000313" key="3">
    <source>
        <dbReference type="EMBL" id="GGI16688.1"/>
    </source>
</evidence>
<comment type="caution">
    <text evidence="3">The sequence shown here is derived from an EMBL/GenBank/DDBJ whole genome shotgun (WGS) entry which is preliminary data.</text>
</comment>
<feature type="domain" description="Glycosyl transferase family 1" evidence="1">
    <location>
        <begin position="182"/>
        <end position="349"/>
    </location>
</feature>
<evidence type="ECO:0000259" key="1">
    <source>
        <dbReference type="Pfam" id="PF00534"/>
    </source>
</evidence>
<reference evidence="4" key="1">
    <citation type="journal article" date="2019" name="Int. J. Syst. Evol. Microbiol.">
        <title>The Global Catalogue of Microorganisms (GCM) 10K type strain sequencing project: providing services to taxonomists for standard genome sequencing and annotation.</title>
        <authorList>
            <consortium name="The Broad Institute Genomics Platform"/>
            <consortium name="The Broad Institute Genome Sequencing Center for Infectious Disease"/>
            <person name="Wu L."/>
            <person name="Ma J."/>
        </authorList>
    </citation>
    <scope>NUCLEOTIDE SEQUENCE [LARGE SCALE GENOMIC DNA]</scope>
    <source>
        <strain evidence="4">CGMCC 1.14993</strain>
    </source>
</reference>
<evidence type="ECO:0000313" key="4">
    <source>
        <dbReference type="Proteomes" id="UP000626244"/>
    </source>
</evidence>